<dbReference type="AlphaFoldDB" id="A0A0F9B0G5"/>
<name>A0A0F9B0G5_9ZZZZ</name>
<comment type="caution">
    <text evidence="1">The sequence shown here is derived from an EMBL/GenBank/DDBJ whole genome shotgun (WGS) entry which is preliminary data.</text>
</comment>
<protein>
    <submittedName>
        <fullName evidence="1">Uncharacterized protein</fullName>
    </submittedName>
</protein>
<dbReference type="EMBL" id="LAZR01040078">
    <property type="protein sequence ID" value="KKL15394.1"/>
    <property type="molecule type" value="Genomic_DNA"/>
</dbReference>
<feature type="non-terminal residue" evidence="1">
    <location>
        <position position="1"/>
    </location>
</feature>
<evidence type="ECO:0000313" key="1">
    <source>
        <dbReference type="EMBL" id="KKL15394.1"/>
    </source>
</evidence>
<organism evidence="1">
    <name type="scientific">marine sediment metagenome</name>
    <dbReference type="NCBI Taxonomy" id="412755"/>
    <lineage>
        <taxon>unclassified sequences</taxon>
        <taxon>metagenomes</taxon>
        <taxon>ecological metagenomes</taxon>
    </lineage>
</organism>
<proteinExistence type="predicted"/>
<gene>
    <name evidence="1" type="ORF">LCGC14_2506020</name>
</gene>
<reference evidence="1" key="1">
    <citation type="journal article" date="2015" name="Nature">
        <title>Complex archaea that bridge the gap between prokaryotes and eukaryotes.</title>
        <authorList>
            <person name="Spang A."/>
            <person name="Saw J.H."/>
            <person name="Jorgensen S.L."/>
            <person name="Zaremba-Niedzwiedzka K."/>
            <person name="Martijn J."/>
            <person name="Lind A.E."/>
            <person name="van Eijk R."/>
            <person name="Schleper C."/>
            <person name="Guy L."/>
            <person name="Ettema T.J."/>
        </authorList>
    </citation>
    <scope>NUCLEOTIDE SEQUENCE</scope>
</reference>
<sequence length="57" mass="6205">IEFNELPPELSLTECFARRTKGHPVVGDIVVLGPVTLVARATEADQVTKVGLRMDKS</sequence>
<accession>A0A0F9B0G5</accession>